<dbReference type="Proteomes" id="UP001064048">
    <property type="component" value="Chromosome 11"/>
</dbReference>
<gene>
    <name evidence="1" type="ORF">MSG28_007014</name>
</gene>
<reference evidence="1 2" key="1">
    <citation type="journal article" date="2022" name="Genome Biol. Evol.">
        <title>The Spruce Budworm Genome: Reconstructing the Evolutionary History of Antifreeze Proteins.</title>
        <authorList>
            <person name="Beliveau C."/>
            <person name="Gagne P."/>
            <person name="Picq S."/>
            <person name="Vernygora O."/>
            <person name="Keeling C.I."/>
            <person name="Pinkney K."/>
            <person name="Doucet D."/>
            <person name="Wen F."/>
            <person name="Johnston J.S."/>
            <person name="Maaroufi H."/>
            <person name="Boyle B."/>
            <person name="Laroche J."/>
            <person name="Dewar K."/>
            <person name="Juretic N."/>
            <person name="Blackburn G."/>
            <person name="Nisole A."/>
            <person name="Brunet B."/>
            <person name="Brandao M."/>
            <person name="Lumley L."/>
            <person name="Duan J."/>
            <person name="Quan G."/>
            <person name="Lucarotti C.J."/>
            <person name="Roe A.D."/>
            <person name="Sperling F.A.H."/>
            <person name="Levesque R.C."/>
            <person name="Cusson M."/>
        </authorList>
    </citation>
    <scope>NUCLEOTIDE SEQUENCE [LARGE SCALE GENOMIC DNA]</scope>
    <source>
        <strain evidence="1">Glfc:IPQL:Cfum</strain>
    </source>
</reference>
<dbReference type="EMBL" id="CM046111">
    <property type="protein sequence ID" value="KAI8425190.1"/>
    <property type="molecule type" value="Genomic_DNA"/>
</dbReference>
<name>A0ACC0JM20_CHOFU</name>
<evidence type="ECO:0000313" key="2">
    <source>
        <dbReference type="Proteomes" id="UP001064048"/>
    </source>
</evidence>
<sequence length="264" mass="31496">MALILKGAVRLYYYLNDEIADPRTENWFLMRTPWPGMAIIVVYLMSVFQWLPRFMAKRPAYDLRSVIAAYNALQILLCGYVVFKSLTLGWFSHYRLFCQPVDEGPHGVEYAWHVCYGYFYIKIIDLLDTVFFLLRKKQNQVTFLHVYHHFGMIAVAWGIVKWVPGGHMTMLVTINSFVHMVMYTYYLLTSWDDSFKYSLWWKKYVTQIQIFSYLMIHFGALLVKRECRFPPQPAYIMFPQNLFMVLMFGDFYYRTYLKTSDKSA</sequence>
<comment type="caution">
    <text evidence="1">The sequence shown here is derived from an EMBL/GenBank/DDBJ whole genome shotgun (WGS) entry which is preliminary data.</text>
</comment>
<proteinExistence type="predicted"/>
<evidence type="ECO:0000313" key="1">
    <source>
        <dbReference type="EMBL" id="KAI8425190.1"/>
    </source>
</evidence>
<accession>A0ACC0JM20</accession>
<organism evidence="1 2">
    <name type="scientific">Choristoneura fumiferana</name>
    <name type="common">Spruce budworm moth</name>
    <name type="synonym">Archips fumiferana</name>
    <dbReference type="NCBI Taxonomy" id="7141"/>
    <lineage>
        <taxon>Eukaryota</taxon>
        <taxon>Metazoa</taxon>
        <taxon>Ecdysozoa</taxon>
        <taxon>Arthropoda</taxon>
        <taxon>Hexapoda</taxon>
        <taxon>Insecta</taxon>
        <taxon>Pterygota</taxon>
        <taxon>Neoptera</taxon>
        <taxon>Endopterygota</taxon>
        <taxon>Lepidoptera</taxon>
        <taxon>Glossata</taxon>
        <taxon>Ditrysia</taxon>
        <taxon>Tortricoidea</taxon>
        <taxon>Tortricidae</taxon>
        <taxon>Tortricinae</taxon>
        <taxon>Choristoneura</taxon>
    </lineage>
</organism>
<keyword evidence="2" id="KW-1185">Reference proteome</keyword>
<protein>
    <submittedName>
        <fullName evidence="1">Uncharacterized protein</fullName>
    </submittedName>
</protein>